<feature type="signal peptide" evidence="1">
    <location>
        <begin position="1"/>
        <end position="15"/>
    </location>
</feature>
<dbReference type="WBParaSite" id="PgR010_g099_t06">
    <property type="protein sequence ID" value="PgR010_g099_t06"/>
    <property type="gene ID" value="PgR010_g099"/>
</dbReference>
<keyword evidence="2" id="KW-1185">Reference proteome</keyword>
<dbReference type="InterPro" id="IPR036465">
    <property type="entry name" value="vWFA_dom_sf"/>
</dbReference>
<sequence length="123" mass="14110">MKCTLLLLVVVLVSAEEYEEKPDAIEVIDLPPPHELMEQEVKPRHRACDCNINSVWIDMVFVIDTSRAVSQQDFIAVISAFEYFNYCSIIDILANHYNSPNFRIQGKYVLLDNMSMQKAEVQG</sequence>
<keyword evidence="1" id="KW-0732">Signal</keyword>
<proteinExistence type="predicted"/>
<dbReference type="AlphaFoldDB" id="A0A915AL95"/>
<organism evidence="2 3">
    <name type="scientific">Parascaris univalens</name>
    <name type="common">Nematode worm</name>
    <dbReference type="NCBI Taxonomy" id="6257"/>
    <lineage>
        <taxon>Eukaryota</taxon>
        <taxon>Metazoa</taxon>
        <taxon>Ecdysozoa</taxon>
        <taxon>Nematoda</taxon>
        <taxon>Chromadorea</taxon>
        <taxon>Rhabditida</taxon>
        <taxon>Spirurina</taxon>
        <taxon>Ascaridomorpha</taxon>
        <taxon>Ascaridoidea</taxon>
        <taxon>Ascarididae</taxon>
        <taxon>Parascaris</taxon>
    </lineage>
</organism>
<protein>
    <submittedName>
        <fullName evidence="3">Peptidase S1 domain-containing protein</fullName>
    </submittedName>
</protein>
<feature type="chain" id="PRO_5037962046" evidence="1">
    <location>
        <begin position="16"/>
        <end position="123"/>
    </location>
</feature>
<name>A0A915AL95_PARUN</name>
<dbReference type="SUPFAM" id="SSF53300">
    <property type="entry name" value="vWA-like"/>
    <property type="match status" value="1"/>
</dbReference>
<evidence type="ECO:0000313" key="2">
    <source>
        <dbReference type="Proteomes" id="UP000887569"/>
    </source>
</evidence>
<evidence type="ECO:0000313" key="3">
    <source>
        <dbReference type="WBParaSite" id="PgR010_g099_t06"/>
    </source>
</evidence>
<dbReference type="Proteomes" id="UP000887569">
    <property type="component" value="Unplaced"/>
</dbReference>
<reference evidence="3" key="1">
    <citation type="submission" date="2022-11" db="UniProtKB">
        <authorList>
            <consortium name="WormBaseParasite"/>
        </authorList>
    </citation>
    <scope>IDENTIFICATION</scope>
</reference>
<evidence type="ECO:0000256" key="1">
    <source>
        <dbReference type="SAM" id="SignalP"/>
    </source>
</evidence>
<accession>A0A915AL95</accession>